<dbReference type="GO" id="GO:0051603">
    <property type="term" value="P:proteolysis involved in protein catabolic process"/>
    <property type="evidence" value="ECO:0007669"/>
    <property type="project" value="InterPro"/>
</dbReference>
<dbReference type="PANTHER" id="PTHR32194">
    <property type="entry name" value="METALLOPROTEASE TLDD"/>
    <property type="match status" value="1"/>
</dbReference>
<dbReference type="PIRSF" id="PIRSF001213">
    <property type="entry name" value="Psome_endopept_beta"/>
    <property type="match status" value="1"/>
</dbReference>
<dbReference type="STRING" id="188477.A0A3S1A1M2"/>
<dbReference type="Gene3D" id="3.60.20.10">
    <property type="entry name" value="Glutamine Phosphoribosylpyrophosphate, subunit 1, domain 1"/>
    <property type="match status" value="1"/>
</dbReference>
<dbReference type="GO" id="GO:0019774">
    <property type="term" value="C:proteasome core complex, beta-subunit complex"/>
    <property type="evidence" value="ECO:0007669"/>
    <property type="project" value="UniProtKB-UniRule"/>
</dbReference>
<dbReference type="Proteomes" id="UP000271974">
    <property type="component" value="Unassembled WGS sequence"/>
</dbReference>
<name>A0A3S1A1M2_ELYCH</name>
<evidence type="ECO:0000256" key="2">
    <source>
        <dbReference type="ARBA" id="ARBA00022942"/>
    </source>
</evidence>
<evidence type="ECO:0000313" key="6">
    <source>
        <dbReference type="Proteomes" id="UP000271974"/>
    </source>
</evidence>
<dbReference type="PROSITE" id="PS51476">
    <property type="entry name" value="PROTEASOME_BETA_2"/>
    <property type="match status" value="1"/>
</dbReference>
<protein>
    <recommendedName>
        <fullName evidence="4">Proteasome subunit beta</fullName>
    </recommendedName>
</protein>
<dbReference type="CDD" id="cd03760">
    <property type="entry name" value="proteasome_beta_type_4"/>
    <property type="match status" value="1"/>
</dbReference>
<dbReference type="SUPFAM" id="SSF56235">
    <property type="entry name" value="N-terminal nucleophile aminohydrolases (Ntn hydrolases)"/>
    <property type="match status" value="1"/>
</dbReference>
<dbReference type="GO" id="GO:0005634">
    <property type="term" value="C:nucleus"/>
    <property type="evidence" value="ECO:0007669"/>
    <property type="project" value="UniProtKB-SubCell"/>
</dbReference>
<dbReference type="InterPro" id="IPR023333">
    <property type="entry name" value="Proteasome_suB-type"/>
</dbReference>
<evidence type="ECO:0000256" key="4">
    <source>
        <dbReference type="PIRNR" id="PIRNR001213"/>
    </source>
</evidence>
<dbReference type="GO" id="GO:0005737">
    <property type="term" value="C:cytoplasm"/>
    <property type="evidence" value="ECO:0007669"/>
    <property type="project" value="UniProtKB-SubCell"/>
</dbReference>
<comment type="similarity">
    <text evidence="4">Belongs to the peptidase T1B family.</text>
</comment>
<keyword evidence="1 4" id="KW-0963">Cytoplasm</keyword>
<dbReference type="EMBL" id="RQTK01000003">
    <property type="protein sequence ID" value="RUS92066.1"/>
    <property type="molecule type" value="Genomic_DNA"/>
</dbReference>
<evidence type="ECO:0000256" key="1">
    <source>
        <dbReference type="ARBA" id="ARBA00022490"/>
    </source>
</evidence>
<accession>A0A3S1A1M2</accession>
<dbReference type="InterPro" id="IPR016050">
    <property type="entry name" value="Proteasome_bsu_CS"/>
</dbReference>
<sequence>MASSSMFGPSNPGALWTGGPVPGQFYNFPGSQSASAQGSAQRTLYPVVTGTSVLGIQFDGGVVIAADMLGSYGSLARFRDCPRLLKVNNTTVVGAAGDYADFQYLSNVINQQVIDEECLNDGFGYTPKSLHCWLTRVLYNRRSQFNPLWNTYVVAGIEEEKPFLGYVDKIGMAYEAPSLACGFGAYLALPIIREAMEKNPTMTETEAVALIDRCMKLLFYRDARSLNKYQVAVITKTGVDIRGPIKSETNWEVAHMIKGYE</sequence>
<dbReference type="OrthoDB" id="7854943at2759"/>
<dbReference type="InterPro" id="IPR029055">
    <property type="entry name" value="Ntn_hydrolases_N"/>
</dbReference>
<gene>
    <name evidence="5" type="ORF">EGW08_000279</name>
</gene>
<dbReference type="InterPro" id="IPR016295">
    <property type="entry name" value="Proteasome_beta4"/>
</dbReference>
<comment type="caution">
    <text evidence="5">The sequence shown here is derived from an EMBL/GenBank/DDBJ whole genome shotgun (WGS) entry which is preliminary data.</text>
</comment>
<proteinExistence type="inferred from homology"/>
<keyword evidence="3 4" id="KW-0539">Nucleus</keyword>
<dbReference type="AlphaFoldDB" id="A0A3S1A1M2"/>
<comment type="function">
    <text evidence="4">Non-catalytic component of the proteasome.</text>
</comment>
<dbReference type="Pfam" id="PF00227">
    <property type="entry name" value="Proteasome"/>
    <property type="match status" value="1"/>
</dbReference>
<dbReference type="FunFam" id="3.60.20.10:FF:000014">
    <property type="entry name" value="Proteasome subunit beta type-7"/>
    <property type="match status" value="1"/>
</dbReference>
<comment type="subcellular location">
    <subcellularLocation>
        <location evidence="4">Cytoplasm</location>
    </subcellularLocation>
    <subcellularLocation>
        <location evidence="4">Nucleus</location>
    </subcellularLocation>
</comment>
<dbReference type="PANTHER" id="PTHR32194:SF6">
    <property type="entry name" value="PROTEASOME SUBUNIT BETA"/>
    <property type="match status" value="1"/>
</dbReference>
<dbReference type="InterPro" id="IPR001353">
    <property type="entry name" value="Proteasome_sua/b"/>
</dbReference>
<dbReference type="PROSITE" id="PS00854">
    <property type="entry name" value="PROTEASOME_BETA_1"/>
    <property type="match status" value="1"/>
</dbReference>
<evidence type="ECO:0000256" key="3">
    <source>
        <dbReference type="ARBA" id="ARBA00023242"/>
    </source>
</evidence>
<keyword evidence="2 4" id="KW-0647">Proteasome</keyword>
<reference evidence="5 6" key="1">
    <citation type="submission" date="2019-01" db="EMBL/GenBank/DDBJ databases">
        <title>A draft genome assembly of the solar-powered sea slug Elysia chlorotica.</title>
        <authorList>
            <person name="Cai H."/>
            <person name="Li Q."/>
            <person name="Fang X."/>
            <person name="Li J."/>
            <person name="Curtis N.E."/>
            <person name="Altenburger A."/>
            <person name="Shibata T."/>
            <person name="Feng M."/>
            <person name="Maeda T."/>
            <person name="Schwartz J.A."/>
            <person name="Shigenobu S."/>
            <person name="Lundholm N."/>
            <person name="Nishiyama T."/>
            <person name="Yang H."/>
            <person name="Hasebe M."/>
            <person name="Li S."/>
            <person name="Pierce S.K."/>
            <person name="Wang J."/>
        </authorList>
    </citation>
    <scope>NUCLEOTIDE SEQUENCE [LARGE SCALE GENOMIC DNA]</scope>
    <source>
        <strain evidence="5">EC2010</strain>
        <tissue evidence="5">Whole organism of an adult</tissue>
    </source>
</reference>
<organism evidence="5 6">
    <name type="scientific">Elysia chlorotica</name>
    <name type="common">Eastern emerald elysia</name>
    <name type="synonym">Sea slug</name>
    <dbReference type="NCBI Taxonomy" id="188477"/>
    <lineage>
        <taxon>Eukaryota</taxon>
        <taxon>Metazoa</taxon>
        <taxon>Spiralia</taxon>
        <taxon>Lophotrochozoa</taxon>
        <taxon>Mollusca</taxon>
        <taxon>Gastropoda</taxon>
        <taxon>Heterobranchia</taxon>
        <taxon>Euthyneura</taxon>
        <taxon>Panpulmonata</taxon>
        <taxon>Sacoglossa</taxon>
        <taxon>Placobranchoidea</taxon>
        <taxon>Plakobranchidae</taxon>
        <taxon>Elysia</taxon>
    </lineage>
</organism>
<keyword evidence="6" id="KW-1185">Reference proteome</keyword>
<evidence type="ECO:0000313" key="5">
    <source>
        <dbReference type="EMBL" id="RUS92066.1"/>
    </source>
</evidence>